<dbReference type="OrthoDB" id="9942608at2759"/>
<dbReference type="GO" id="GO:0043130">
    <property type="term" value="F:ubiquitin binding"/>
    <property type="evidence" value="ECO:0007669"/>
    <property type="project" value="InterPro"/>
</dbReference>
<feature type="compositionally biased region" description="Low complexity" evidence="1">
    <location>
        <begin position="185"/>
        <end position="198"/>
    </location>
</feature>
<proteinExistence type="predicted"/>
<dbReference type="CDD" id="cd14279">
    <property type="entry name" value="CUE"/>
    <property type="match status" value="1"/>
</dbReference>
<dbReference type="STRING" id="930990.A0A067MIJ2"/>
<name>A0A067MIJ2_BOTB1</name>
<feature type="compositionally biased region" description="Low complexity" evidence="1">
    <location>
        <begin position="348"/>
        <end position="358"/>
    </location>
</feature>
<keyword evidence="4" id="KW-1185">Reference proteome</keyword>
<dbReference type="InterPro" id="IPR009060">
    <property type="entry name" value="UBA-like_sf"/>
</dbReference>
<dbReference type="Gene3D" id="1.10.8.10">
    <property type="entry name" value="DNA helicase RuvA subunit, C-terminal domain"/>
    <property type="match status" value="1"/>
</dbReference>
<feature type="region of interest" description="Disordered" evidence="1">
    <location>
        <begin position="1"/>
        <end position="60"/>
    </location>
</feature>
<feature type="compositionally biased region" description="Basic and acidic residues" evidence="1">
    <location>
        <begin position="235"/>
        <end position="244"/>
    </location>
</feature>
<sequence>MTAAAPEFPTPSVQPSSGPFGQPHPSTTTPITTPPNESTNRNSATMSPTHGGNTNTDPRLAPLIAMFPTFDPTVMEGVLDACGGDQERAIDQLLGMSDPSYVPEALPDSNVNQTALDEEFAQRLMLEEQEAHNRTSSRPGEPPLRTFDTYSAPYQPRTPPRRSQDGYQPEPYEDYSHGQNQPAVSGYGYSPGAGSPAGQRTNTRAGTMSGGGELQEQFNKIAESGKKTFSSLVTKVREKMREFESPSSQAPPSGSGRHWTSLQSVLSPSQAAPPQHQFQNWDQDQNQNQNHNQNQYQGQRNEYQGGQSQYAPPPWSAGRLSSSTESAPYTQSQNTYSTPSGPPPPPTTNYTNSSPMTMPGGYGVGAPPDPPARPSYSSPATEPTPQANTRTHDELEIRNPNNPFLGIHDNTQEVAAPTPTVAAPEFPQPNTSATAPARMPSPQTVAPSASPSAGGATGSPSPPPLDRAKLGLLPKRPVSLLGPSPNASAAPGPPAPKREDSLEYVDNPFDRQAH</sequence>
<evidence type="ECO:0000256" key="1">
    <source>
        <dbReference type="SAM" id="MobiDB-lite"/>
    </source>
</evidence>
<evidence type="ECO:0000313" key="3">
    <source>
        <dbReference type="EMBL" id="KDQ15324.1"/>
    </source>
</evidence>
<accession>A0A067MIJ2</accession>
<feature type="region of interest" description="Disordered" evidence="1">
    <location>
        <begin position="124"/>
        <end position="514"/>
    </location>
</feature>
<feature type="compositionally biased region" description="Polar residues" evidence="1">
    <location>
        <begin position="375"/>
        <end position="389"/>
    </location>
</feature>
<feature type="compositionally biased region" description="Polar residues" evidence="1">
    <location>
        <begin position="36"/>
        <end position="57"/>
    </location>
</feature>
<feature type="compositionally biased region" description="Low complexity" evidence="1">
    <location>
        <begin position="23"/>
        <end position="35"/>
    </location>
</feature>
<dbReference type="GO" id="GO:0005737">
    <property type="term" value="C:cytoplasm"/>
    <property type="evidence" value="ECO:0007669"/>
    <property type="project" value="TreeGrafter"/>
</dbReference>
<feature type="compositionally biased region" description="Polar residues" evidence="1">
    <location>
        <begin position="319"/>
        <end position="334"/>
    </location>
</feature>
<dbReference type="GO" id="GO:0031624">
    <property type="term" value="F:ubiquitin conjugating enzyme binding"/>
    <property type="evidence" value="ECO:0007669"/>
    <property type="project" value="TreeGrafter"/>
</dbReference>
<dbReference type="PROSITE" id="PS51140">
    <property type="entry name" value="CUE"/>
    <property type="match status" value="1"/>
</dbReference>
<organism evidence="3 4">
    <name type="scientific">Botryobasidium botryosum (strain FD-172 SS1)</name>
    <dbReference type="NCBI Taxonomy" id="930990"/>
    <lineage>
        <taxon>Eukaryota</taxon>
        <taxon>Fungi</taxon>
        <taxon>Dikarya</taxon>
        <taxon>Basidiomycota</taxon>
        <taxon>Agaricomycotina</taxon>
        <taxon>Agaricomycetes</taxon>
        <taxon>Cantharellales</taxon>
        <taxon>Botryobasidiaceae</taxon>
        <taxon>Botryobasidium</taxon>
    </lineage>
</organism>
<dbReference type="PANTHER" id="PTHR16461:SF5">
    <property type="entry name" value="TOLL-INTERACTING PROTEIN"/>
    <property type="match status" value="1"/>
</dbReference>
<reference evidence="4" key="1">
    <citation type="journal article" date="2014" name="Proc. Natl. Acad. Sci. U.S.A.">
        <title>Extensive sampling of basidiomycete genomes demonstrates inadequacy of the white-rot/brown-rot paradigm for wood decay fungi.</title>
        <authorList>
            <person name="Riley R."/>
            <person name="Salamov A.A."/>
            <person name="Brown D.W."/>
            <person name="Nagy L.G."/>
            <person name="Floudas D."/>
            <person name="Held B.W."/>
            <person name="Levasseur A."/>
            <person name="Lombard V."/>
            <person name="Morin E."/>
            <person name="Otillar R."/>
            <person name="Lindquist E.A."/>
            <person name="Sun H."/>
            <person name="LaButti K.M."/>
            <person name="Schmutz J."/>
            <person name="Jabbour D."/>
            <person name="Luo H."/>
            <person name="Baker S.E."/>
            <person name="Pisabarro A.G."/>
            <person name="Walton J.D."/>
            <person name="Blanchette R.A."/>
            <person name="Henrissat B."/>
            <person name="Martin F."/>
            <person name="Cullen D."/>
            <person name="Hibbett D.S."/>
            <person name="Grigoriev I.V."/>
        </authorList>
    </citation>
    <scope>NUCLEOTIDE SEQUENCE [LARGE SCALE GENOMIC DNA]</scope>
    <source>
        <strain evidence="4">FD-172 SS1</strain>
    </source>
</reference>
<evidence type="ECO:0000313" key="4">
    <source>
        <dbReference type="Proteomes" id="UP000027195"/>
    </source>
</evidence>
<evidence type="ECO:0000259" key="2">
    <source>
        <dbReference type="PROSITE" id="PS51140"/>
    </source>
</evidence>
<dbReference type="InterPro" id="IPR003892">
    <property type="entry name" value="CUE"/>
</dbReference>
<feature type="domain" description="CUE" evidence="2">
    <location>
        <begin position="55"/>
        <end position="98"/>
    </location>
</feature>
<feature type="compositionally biased region" description="Polar residues" evidence="1">
    <location>
        <begin position="258"/>
        <end position="272"/>
    </location>
</feature>
<dbReference type="InParanoid" id="A0A067MIJ2"/>
<feature type="compositionally biased region" description="Low complexity" evidence="1">
    <location>
        <begin position="245"/>
        <end position="256"/>
    </location>
</feature>
<feature type="compositionally biased region" description="Low complexity" evidence="1">
    <location>
        <begin position="275"/>
        <end position="301"/>
    </location>
</feature>
<dbReference type="EMBL" id="KL198033">
    <property type="protein sequence ID" value="KDQ15324.1"/>
    <property type="molecule type" value="Genomic_DNA"/>
</dbReference>
<protein>
    <recommendedName>
        <fullName evidence="2">CUE domain-containing protein</fullName>
    </recommendedName>
</protein>
<dbReference type="HOGENOM" id="CLU_039542_0_0_1"/>
<gene>
    <name evidence="3" type="ORF">BOTBODRAFT_54882</name>
</gene>
<feature type="compositionally biased region" description="Low complexity" evidence="1">
    <location>
        <begin position="414"/>
        <end position="424"/>
    </location>
</feature>
<dbReference type="AlphaFoldDB" id="A0A067MIJ2"/>
<dbReference type="SUPFAM" id="SSF46934">
    <property type="entry name" value="UBA-like"/>
    <property type="match status" value="1"/>
</dbReference>
<dbReference type="Proteomes" id="UP000027195">
    <property type="component" value="Unassembled WGS sequence"/>
</dbReference>
<dbReference type="PANTHER" id="PTHR16461">
    <property type="entry name" value="TOLL-INTERACTING PROTEIN"/>
    <property type="match status" value="1"/>
</dbReference>
<dbReference type="GO" id="GO:0006511">
    <property type="term" value="P:ubiquitin-dependent protein catabolic process"/>
    <property type="evidence" value="ECO:0007669"/>
    <property type="project" value="TreeGrafter"/>
</dbReference>